<dbReference type="EMBL" id="PZQS01000006">
    <property type="protein sequence ID" value="PVD29070.1"/>
    <property type="molecule type" value="Genomic_DNA"/>
</dbReference>
<sequence>MKTSTANSINTSDTTGASNDFALGKQHGGLSFLHLRNRHRDRSKHRGRHHRHRYNRLLEDAGGAVAVDDLRVASHQTLARRQRSEVAVVEQEHPYSSLATAQPPPVPTLTCTPGDVSVGDLTDDLTSEAGCDTRPPPVPPRPAKPRLTKLRRLTQKLKLPTINDPSKT</sequence>
<evidence type="ECO:0000313" key="3">
    <source>
        <dbReference type="Proteomes" id="UP000245119"/>
    </source>
</evidence>
<accession>A0A2T7P6M0</accession>
<dbReference type="AlphaFoldDB" id="A0A2T7P6M0"/>
<protein>
    <submittedName>
        <fullName evidence="2">Uncharacterized protein</fullName>
    </submittedName>
</protein>
<dbReference type="Proteomes" id="UP000245119">
    <property type="component" value="Linkage Group LG6"/>
</dbReference>
<evidence type="ECO:0000313" key="2">
    <source>
        <dbReference type="EMBL" id="PVD29070.1"/>
    </source>
</evidence>
<reference evidence="2 3" key="1">
    <citation type="submission" date="2018-04" db="EMBL/GenBank/DDBJ databases">
        <title>The genome of golden apple snail Pomacea canaliculata provides insight into stress tolerance and invasive adaptation.</title>
        <authorList>
            <person name="Liu C."/>
            <person name="Liu B."/>
            <person name="Ren Y."/>
            <person name="Zhang Y."/>
            <person name="Wang H."/>
            <person name="Li S."/>
            <person name="Jiang F."/>
            <person name="Yin L."/>
            <person name="Zhang G."/>
            <person name="Qian W."/>
            <person name="Fan W."/>
        </authorList>
    </citation>
    <scope>NUCLEOTIDE SEQUENCE [LARGE SCALE GENOMIC DNA]</scope>
    <source>
        <strain evidence="2">SZHN2017</strain>
        <tissue evidence="2">Muscle</tissue>
    </source>
</reference>
<organism evidence="2 3">
    <name type="scientific">Pomacea canaliculata</name>
    <name type="common">Golden apple snail</name>
    <dbReference type="NCBI Taxonomy" id="400727"/>
    <lineage>
        <taxon>Eukaryota</taxon>
        <taxon>Metazoa</taxon>
        <taxon>Spiralia</taxon>
        <taxon>Lophotrochozoa</taxon>
        <taxon>Mollusca</taxon>
        <taxon>Gastropoda</taxon>
        <taxon>Caenogastropoda</taxon>
        <taxon>Architaenioglossa</taxon>
        <taxon>Ampullarioidea</taxon>
        <taxon>Ampullariidae</taxon>
        <taxon>Pomacea</taxon>
    </lineage>
</organism>
<comment type="caution">
    <text evidence="2">The sequence shown here is derived from an EMBL/GenBank/DDBJ whole genome shotgun (WGS) entry which is preliminary data.</text>
</comment>
<name>A0A2T7P6M0_POMCA</name>
<feature type="region of interest" description="Disordered" evidence="1">
    <location>
        <begin position="114"/>
        <end position="168"/>
    </location>
</feature>
<proteinExistence type="predicted"/>
<feature type="compositionally biased region" description="Basic residues" evidence="1">
    <location>
        <begin position="143"/>
        <end position="155"/>
    </location>
</feature>
<evidence type="ECO:0000256" key="1">
    <source>
        <dbReference type="SAM" id="MobiDB-lite"/>
    </source>
</evidence>
<feature type="region of interest" description="Disordered" evidence="1">
    <location>
        <begin position="1"/>
        <end position="22"/>
    </location>
</feature>
<gene>
    <name evidence="2" type="ORF">C0Q70_11667</name>
</gene>
<feature type="compositionally biased region" description="Polar residues" evidence="1">
    <location>
        <begin position="1"/>
        <end position="18"/>
    </location>
</feature>
<keyword evidence="3" id="KW-1185">Reference proteome</keyword>